<evidence type="ECO:0000313" key="2">
    <source>
        <dbReference type="Proteomes" id="UP000290289"/>
    </source>
</evidence>
<reference evidence="1 2" key="1">
    <citation type="submission" date="2018-10" db="EMBL/GenBank/DDBJ databases">
        <title>A high-quality apple genome assembly.</title>
        <authorList>
            <person name="Hu J."/>
        </authorList>
    </citation>
    <scope>NUCLEOTIDE SEQUENCE [LARGE SCALE GENOMIC DNA]</scope>
    <source>
        <strain evidence="2">cv. HFTH1</strain>
        <tissue evidence="1">Young leaf</tissue>
    </source>
</reference>
<dbReference type="AlphaFoldDB" id="A0A498IXZ5"/>
<comment type="caution">
    <text evidence="1">The sequence shown here is derived from an EMBL/GenBank/DDBJ whole genome shotgun (WGS) entry which is preliminary data.</text>
</comment>
<dbReference type="Proteomes" id="UP000290289">
    <property type="component" value="Chromosome 10"/>
</dbReference>
<gene>
    <name evidence="1" type="ORF">DVH24_042390</name>
</gene>
<evidence type="ECO:0000313" key="1">
    <source>
        <dbReference type="EMBL" id="RXH88319.1"/>
    </source>
</evidence>
<proteinExistence type="predicted"/>
<keyword evidence="2" id="KW-1185">Reference proteome</keyword>
<sequence>MPNHDKDWYKDILVVKGEWEGDIFGDRVQNTPSVDLNLNNNIKYVRPCFPHLIGRAFEILLVEHRD</sequence>
<organism evidence="1 2">
    <name type="scientific">Malus domestica</name>
    <name type="common">Apple</name>
    <name type="synonym">Pyrus malus</name>
    <dbReference type="NCBI Taxonomy" id="3750"/>
    <lineage>
        <taxon>Eukaryota</taxon>
        <taxon>Viridiplantae</taxon>
        <taxon>Streptophyta</taxon>
        <taxon>Embryophyta</taxon>
        <taxon>Tracheophyta</taxon>
        <taxon>Spermatophyta</taxon>
        <taxon>Magnoliopsida</taxon>
        <taxon>eudicotyledons</taxon>
        <taxon>Gunneridae</taxon>
        <taxon>Pentapetalae</taxon>
        <taxon>rosids</taxon>
        <taxon>fabids</taxon>
        <taxon>Rosales</taxon>
        <taxon>Rosaceae</taxon>
        <taxon>Amygdaloideae</taxon>
        <taxon>Maleae</taxon>
        <taxon>Malus</taxon>
    </lineage>
</organism>
<name>A0A498IXZ5_MALDO</name>
<protein>
    <submittedName>
        <fullName evidence="1">Uncharacterized protein</fullName>
    </submittedName>
</protein>
<dbReference type="EMBL" id="RDQH01000336">
    <property type="protein sequence ID" value="RXH88319.1"/>
    <property type="molecule type" value="Genomic_DNA"/>
</dbReference>
<accession>A0A498IXZ5</accession>